<dbReference type="InterPro" id="IPR009057">
    <property type="entry name" value="Homeodomain-like_sf"/>
</dbReference>
<reference evidence="4 5" key="1">
    <citation type="submission" date="2020-12" db="EMBL/GenBank/DDBJ databases">
        <title>Vagococcus allomyrinae sp. nov. and Enterococcus lavae sp. nov., isolated from the larvae of Allomyrina dichotoma.</title>
        <authorList>
            <person name="Lee S.D."/>
        </authorList>
    </citation>
    <scope>NUCLEOTIDE SEQUENCE [LARGE SCALE GENOMIC DNA]</scope>
    <source>
        <strain evidence="4 5">BWM-S5</strain>
    </source>
</reference>
<keyword evidence="1 2" id="KW-0238">DNA-binding</keyword>
<comment type="caution">
    <text evidence="4">The sequence shown here is derived from an EMBL/GenBank/DDBJ whole genome shotgun (WGS) entry which is preliminary data.</text>
</comment>
<dbReference type="SUPFAM" id="SSF46689">
    <property type="entry name" value="Homeodomain-like"/>
    <property type="match status" value="1"/>
</dbReference>
<dbReference type="Gene3D" id="1.10.357.10">
    <property type="entry name" value="Tetracycline Repressor, domain 2"/>
    <property type="match status" value="1"/>
</dbReference>
<feature type="domain" description="HTH tetR-type" evidence="3">
    <location>
        <begin position="5"/>
        <end position="67"/>
    </location>
</feature>
<feature type="DNA-binding region" description="H-T-H motif" evidence="2">
    <location>
        <begin position="30"/>
        <end position="49"/>
    </location>
</feature>
<dbReference type="EMBL" id="JAEDXU010000003">
    <property type="protein sequence ID" value="MBP1046174.1"/>
    <property type="molecule type" value="Genomic_DNA"/>
</dbReference>
<sequence>MTIHEDVIERIISTTMELIQESDGNIKRVTTRKIAERANVAVGAINYYFRSKDRLIEIGLQRMLEKQKEVTSPSSRTGDTRKDLIVFSQQFADRLFGHAAISEIAILEDMKSPKTTDNTAKSIDEFLTFTAVEAMEDGRIFALVTTIQAAFLRRNQSKRETGVDLLEKEQRDLFVEEIVTALFSE</sequence>
<organism evidence="4 5">
    <name type="scientific">Enterococcus larvae</name>
    <dbReference type="NCBI Taxonomy" id="2794352"/>
    <lineage>
        <taxon>Bacteria</taxon>
        <taxon>Bacillati</taxon>
        <taxon>Bacillota</taxon>
        <taxon>Bacilli</taxon>
        <taxon>Lactobacillales</taxon>
        <taxon>Enterococcaceae</taxon>
        <taxon>Enterococcus</taxon>
    </lineage>
</organism>
<evidence type="ECO:0000313" key="4">
    <source>
        <dbReference type="EMBL" id="MBP1046174.1"/>
    </source>
</evidence>
<keyword evidence="5" id="KW-1185">Reference proteome</keyword>
<dbReference type="InterPro" id="IPR001647">
    <property type="entry name" value="HTH_TetR"/>
</dbReference>
<gene>
    <name evidence="4" type="ORF">I6N96_07750</name>
</gene>
<proteinExistence type="predicted"/>
<dbReference type="PROSITE" id="PS50977">
    <property type="entry name" value="HTH_TETR_2"/>
    <property type="match status" value="1"/>
</dbReference>
<dbReference type="Proteomes" id="UP000673375">
    <property type="component" value="Unassembled WGS sequence"/>
</dbReference>
<name>A0ABS4CI89_9ENTE</name>
<dbReference type="RefSeq" id="WP_209556994.1">
    <property type="nucleotide sequence ID" value="NZ_JAEDXU010000003.1"/>
</dbReference>
<evidence type="ECO:0000256" key="2">
    <source>
        <dbReference type="PROSITE-ProRule" id="PRU00335"/>
    </source>
</evidence>
<evidence type="ECO:0000259" key="3">
    <source>
        <dbReference type="PROSITE" id="PS50977"/>
    </source>
</evidence>
<evidence type="ECO:0000313" key="5">
    <source>
        <dbReference type="Proteomes" id="UP000673375"/>
    </source>
</evidence>
<evidence type="ECO:0000256" key="1">
    <source>
        <dbReference type="ARBA" id="ARBA00023125"/>
    </source>
</evidence>
<dbReference type="Pfam" id="PF00440">
    <property type="entry name" value="TetR_N"/>
    <property type="match status" value="1"/>
</dbReference>
<protein>
    <submittedName>
        <fullName evidence="4">TetR/AcrR family transcriptional regulator</fullName>
    </submittedName>
</protein>
<accession>A0ABS4CI89</accession>